<dbReference type="InterPro" id="IPR029787">
    <property type="entry name" value="Nucleotide_cyclase"/>
</dbReference>
<dbReference type="SMART" id="SM00052">
    <property type="entry name" value="EAL"/>
    <property type="match status" value="1"/>
</dbReference>
<dbReference type="InterPro" id="IPR035919">
    <property type="entry name" value="EAL_sf"/>
</dbReference>
<name>A0AAP9KRR6_9GAMM</name>
<dbReference type="PROSITE" id="PS50883">
    <property type="entry name" value="EAL"/>
    <property type="match status" value="1"/>
</dbReference>
<evidence type="ECO:0000313" key="4">
    <source>
        <dbReference type="Proteomes" id="UP000424872"/>
    </source>
</evidence>
<evidence type="ECO:0000313" key="3">
    <source>
        <dbReference type="EMBL" id="QGR09325.1"/>
    </source>
</evidence>
<keyword evidence="5" id="KW-1185">Reference proteome</keyword>
<dbReference type="SUPFAM" id="SSF55073">
    <property type="entry name" value="Nucleotide cyclase"/>
    <property type="match status" value="1"/>
</dbReference>
<dbReference type="InterPro" id="IPR003018">
    <property type="entry name" value="GAF"/>
</dbReference>
<dbReference type="PANTHER" id="PTHR33121">
    <property type="entry name" value="CYCLIC DI-GMP PHOSPHODIESTERASE PDEF"/>
    <property type="match status" value="1"/>
</dbReference>
<dbReference type="GO" id="GO:0071111">
    <property type="term" value="F:cyclic-guanylate-specific phosphodiesterase activity"/>
    <property type="evidence" value="ECO:0007669"/>
    <property type="project" value="InterPro"/>
</dbReference>
<reference evidence="2" key="3">
    <citation type="submission" date="2023-07" db="EMBL/GenBank/DDBJ databases">
        <title>The extreme plant-growth-promoting properties of Pantoea phytobeneficialis PF55 revealed by functional and genomic analysis.</title>
        <authorList>
            <person name="Nascimento F.X."/>
            <person name="Marcio R.J."/>
        </authorList>
    </citation>
    <scope>NUCLEOTIDE SEQUENCE</scope>
    <source>
        <strain evidence="2">PF55</strain>
    </source>
</reference>
<feature type="domain" description="EAL" evidence="1">
    <location>
        <begin position="335"/>
        <end position="589"/>
    </location>
</feature>
<geneLocation type="plasmid" evidence="3">
    <name>pMSR2A</name>
</geneLocation>
<organism evidence="3 4">
    <name type="scientific">Pantoea phytobeneficialis</name>
    <dbReference type="NCBI Taxonomy" id="2052056"/>
    <lineage>
        <taxon>Bacteria</taxon>
        <taxon>Pseudomonadati</taxon>
        <taxon>Pseudomonadota</taxon>
        <taxon>Gammaproteobacteria</taxon>
        <taxon>Enterobacterales</taxon>
        <taxon>Erwiniaceae</taxon>
        <taxon>Pantoea</taxon>
    </lineage>
</organism>
<dbReference type="InterPro" id="IPR050706">
    <property type="entry name" value="Cyclic-di-GMP_PDE-like"/>
</dbReference>
<dbReference type="InterPro" id="IPR043128">
    <property type="entry name" value="Rev_trsase/Diguanyl_cyclase"/>
</dbReference>
<evidence type="ECO:0000313" key="2">
    <source>
        <dbReference type="EMBL" id="MDO6406799.1"/>
    </source>
</evidence>
<dbReference type="SUPFAM" id="SSF55781">
    <property type="entry name" value="GAF domain-like"/>
    <property type="match status" value="1"/>
</dbReference>
<dbReference type="Pfam" id="PF01590">
    <property type="entry name" value="GAF"/>
    <property type="match status" value="1"/>
</dbReference>
<dbReference type="Gene3D" id="3.20.20.450">
    <property type="entry name" value="EAL domain"/>
    <property type="match status" value="1"/>
</dbReference>
<dbReference type="Gene3D" id="3.30.70.270">
    <property type="match status" value="1"/>
</dbReference>
<dbReference type="SUPFAM" id="SSF141868">
    <property type="entry name" value="EAL domain-like"/>
    <property type="match status" value="1"/>
</dbReference>
<geneLocation type="plasmid" evidence="4">
    <name>pmsr2a</name>
</geneLocation>
<evidence type="ECO:0000259" key="1">
    <source>
        <dbReference type="PROSITE" id="PS50883"/>
    </source>
</evidence>
<evidence type="ECO:0000313" key="5">
    <source>
        <dbReference type="Proteomes" id="UP001171299"/>
    </source>
</evidence>
<reference evidence="3" key="2">
    <citation type="journal article" date="2020" name="Environ. Microbiol.">
        <title>The extreme plant-growth-promoting properties of Pantoea phytobeneficialis MSR2 revealed by functional and genomic analysis.</title>
        <authorList>
            <person name="Nascimento F.X."/>
            <person name="Hernandez A.G."/>
            <person name="Glick B.R."/>
            <person name="Rossi M.J."/>
        </authorList>
    </citation>
    <scope>NUCLEOTIDE SEQUENCE</scope>
    <source>
        <strain evidence="3">MSR2</strain>
    </source>
</reference>
<dbReference type="InterPro" id="IPR000160">
    <property type="entry name" value="GGDEF_dom"/>
</dbReference>
<dbReference type="EMBL" id="JAUOOM010000007">
    <property type="protein sequence ID" value="MDO6406799.1"/>
    <property type="molecule type" value="Genomic_DNA"/>
</dbReference>
<dbReference type="SMART" id="SM00065">
    <property type="entry name" value="GAF"/>
    <property type="match status" value="1"/>
</dbReference>
<dbReference type="SMART" id="SM00267">
    <property type="entry name" value="GGDEF"/>
    <property type="match status" value="1"/>
</dbReference>
<dbReference type="CDD" id="cd01948">
    <property type="entry name" value="EAL"/>
    <property type="match status" value="1"/>
</dbReference>
<dbReference type="InterPro" id="IPR001633">
    <property type="entry name" value="EAL_dom"/>
</dbReference>
<gene>
    <name evidence="3" type="ORF">CTZ24_23045</name>
    <name evidence="2" type="ORF">Q3404_09430</name>
</gene>
<dbReference type="PANTHER" id="PTHR33121:SF70">
    <property type="entry name" value="SIGNALING PROTEIN YKOW"/>
    <property type="match status" value="1"/>
</dbReference>
<dbReference type="Proteomes" id="UP001171299">
    <property type="component" value="Unassembled WGS sequence"/>
</dbReference>
<dbReference type="RefSeq" id="WP_208725938.1">
    <property type="nucleotide sequence ID" value="NZ_CP024637.1"/>
</dbReference>
<dbReference type="Proteomes" id="UP000424872">
    <property type="component" value="Plasmid pMSR2A"/>
</dbReference>
<proteinExistence type="predicted"/>
<dbReference type="Gene3D" id="3.30.450.40">
    <property type="match status" value="1"/>
</dbReference>
<reference evidence="4" key="1">
    <citation type="submission" date="2017-11" db="EMBL/GenBank/DDBJ databases">
        <title>Genome sequence of Pantoea sp. MSR2.</title>
        <authorList>
            <person name="Nascimento F.X."/>
        </authorList>
    </citation>
    <scope>NUCLEOTIDE SEQUENCE [LARGE SCALE GENOMIC DNA]</scope>
    <source>
        <strain evidence="4">MSR2</strain>
        <plasmid evidence="4">pmsr2a</plasmid>
    </source>
</reference>
<accession>A0AAP9KRR6</accession>
<dbReference type="AlphaFoldDB" id="A0AAP9KRR6"/>
<dbReference type="EMBL" id="CP024637">
    <property type="protein sequence ID" value="QGR09325.1"/>
    <property type="molecule type" value="Genomic_DNA"/>
</dbReference>
<dbReference type="InterPro" id="IPR029016">
    <property type="entry name" value="GAF-like_dom_sf"/>
</dbReference>
<dbReference type="Pfam" id="PF00563">
    <property type="entry name" value="EAL"/>
    <property type="match status" value="1"/>
</dbReference>
<keyword evidence="3" id="KW-0614">Plasmid</keyword>
<dbReference type="KEGG" id="ppho:CTZ24_23045"/>
<sequence length="596" mass="66632">MYINDSSEDGCQRLALQVLRDPDESRDDVLRKFTSLVSKTLGIPSSFISVMDDDHQYIKVAHNFLVGKTARVDSMCQYVVDGEGAMIVHDTWQDPRFANNPFVVGEPFVRFYAGVPLTNREGMVLGSLCVVDRQSHPFSPDQVNTLKLLAELVMSFLEAWHAVGYTDPVTGLPNRQRLIRDLQSLASSGDNTPRRLVLIDCIDMPRAYELARSLGMAPVEGLLKDVATLLPLRLRPGNDALLYTIATGRFAVLTKQDGRLSAAWVATRLEGISADMGEGLSVDLTTHTGETDFIPSRLSAHEILRRSVSALHEAICRGVPAMSFSLASDERRTEDFTLVNDLASALKHDRELYLVYQPKICLQSGEPLGLEALIRWAHPIRGELAPAEFIPLAEPTTLIEELTVWVVTHAIDRLKRLKHSAIQLPITVNVSVRDFSKKGFADWLEKLMIDARLPTSLLGIECLETERIIESPAAIDGLEMLKLRGFGISLDDFGTGYSNISYLRRMPLDVIKLDRSIINGLSTDTASRIITKSIISMLKELDYMVLAEGVENMETLEALKEFGCDQAQGYFYSHPLREEELDNWLAWKLRNVTCQR</sequence>
<protein>
    <submittedName>
        <fullName evidence="3">Sensor domain-containing phosphodiesterase</fullName>
    </submittedName>
</protein>